<dbReference type="GO" id="GO:0003824">
    <property type="term" value="F:catalytic activity"/>
    <property type="evidence" value="ECO:0007669"/>
    <property type="project" value="InterPro"/>
</dbReference>
<organism evidence="5 6">
    <name type="scientific">Catellatospora methionotrophica</name>
    <dbReference type="NCBI Taxonomy" id="121620"/>
    <lineage>
        <taxon>Bacteria</taxon>
        <taxon>Bacillati</taxon>
        <taxon>Actinomycetota</taxon>
        <taxon>Actinomycetes</taxon>
        <taxon>Micromonosporales</taxon>
        <taxon>Micromonosporaceae</taxon>
        <taxon>Catellatospora</taxon>
    </lineage>
</organism>
<dbReference type="Gene3D" id="1.10.1200.10">
    <property type="entry name" value="ACP-like"/>
    <property type="match status" value="1"/>
</dbReference>
<dbReference type="Gene3D" id="3.30.559.30">
    <property type="entry name" value="Nonribosomal peptide synthetase, condensation domain"/>
    <property type="match status" value="1"/>
</dbReference>
<name>A0A8J3LMK7_9ACTN</name>
<dbReference type="CDD" id="cd05930">
    <property type="entry name" value="A_NRPS"/>
    <property type="match status" value="1"/>
</dbReference>
<dbReference type="PROSITE" id="PS00455">
    <property type="entry name" value="AMP_BINDING"/>
    <property type="match status" value="1"/>
</dbReference>
<dbReference type="InterPro" id="IPR025110">
    <property type="entry name" value="AMP-bd_C"/>
</dbReference>
<sequence length="974" mass="102614">MSTATPAQHGMWLTERLGLAATAYHMPLPVWLDGPLDPARLADACTAAVARHPVLSCTFTELDGELLLTPAADAPSLVVGGTPDDLAAFVRERTVAPFDLVSGPLIRFDLVPAGPDRHLLLIVAHHLVFDGESKEILLADLGAAYSATERAAVSPVEAAVSPEPLAQAVEHWARVYRAPGEPSLPGLRGTTAAGSRPGVVVPLDLDAATVRAAAAELGATAFEVVLAGLLTLLDRYGDPVPVIGVDLGTRAADAHDRVGLYVNELPVGIPAADPADPLTVRERVAAVRQGLRATYPLRAVPLSRAVSGLAPRAALTPVSISYRRRVRPTPVFAGLVVRVEWTAYHHAARNALHVQVLDDPGAAELPVLLHVDPSRLDPADAARIGGHLRTLLDGFAGRPDAPVHDLDILDASEHDLLTLWNDTSRAVAGPQTLHELVDARIAARPDAIAVVAADSAMTYAQLDAEATAITAQLRERGTGPGDLVAVCLPRTSRLLPALLGVLRTGAAYLPLDPEHPAARREGLLADARPALMLTADADGATVLVETAASARHEPGLCYVIYTSGSTGQPKGVAVEHRGVVNLLHALPEVVPTGPGDVWLAVASAAFDMSVPELWLPLVTGGTVVLATADQARDGELLLKLLRLTGVTHAHLTPSTWRRLLDAGFAEPGVVAVCGAEALPAPLAAELRSRTRRLVNLYGPTETTVWSTAADLTGDGQVTIGRPLANTTAYVLDAALRPVPHGVVGELCLGGSGVARGYLGRPELTAQRFVDTAWGRLYRTGDRVRRLPDGALEFHGRADDQLKVRGHRIEPGEVEAHLRAAESVVDAAVTASPDGDALVAYVVGAPDPVRLREKLAAGLPGYLVPSVFTLVEQLPRNANGKLDRAALVGLTGAPLVPQAPERPYTGLALQVYEIWREVLGHGEIGPDDDLFDLGGHSLTVTKIAARLRRRLGVDLPLHVFFDTPTINGIVAAADR</sequence>
<gene>
    <name evidence="5" type="ORF">Cme02nite_37370</name>
</gene>
<dbReference type="EMBL" id="BONJ01000020">
    <property type="protein sequence ID" value="GIG15405.1"/>
    <property type="molecule type" value="Genomic_DNA"/>
</dbReference>
<dbReference type="InterPro" id="IPR020806">
    <property type="entry name" value="PKS_PP-bd"/>
</dbReference>
<dbReference type="PROSITE" id="PS00012">
    <property type="entry name" value="PHOSPHOPANTETHEINE"/>
    <property type="match status" value="1"/>
</dbReference>
<dbReference type="FunFam" id="2.30.38.10:FF:000001">
    <property type="entry name" value="Non-ribosomal peptide synthetase PvdI"/>
    <property type="match status" value="1"/>
</dbReference>
<evidence type="ECO:0000256" key="2">
    <source>
        <dbReference type="ARBA" id="ARBA00022450"/>
    </source>
</evidence>
<dbReference type="RefSeq" id="WP_166379824.1">
    <property type="nucleotide sequence ID" value="NZ_BAAATT010000005.1"/>
</dbReference>
<dbReference type="PANTHER" id="PTHR45527">
    <property type="entry name" value="NONRIBOSOMAL PEPTIDE SYNTHETASE"/>
    <property type="match status" value="1"/>
</dbReference>
<dbReference type="GO" id="GO:0031177">
    <property type="term" value="F:phosphopantetheine binding"/>
    <property type="evidence" value="ECO:0007669"/>
    <property type="project" value="InterPro"/>
</dbReference>
<dbReference type="InterPro" id="IPR020845">
    <property type="entry name" value="AMP-binding_CS"/>
</dbReference>
<dbReference type="SMART" id="SM00823">
    <property type="entry name" value="PKS_PP"/>
    <property type="match status" value="1"/>
</dbReference>
<reference evidence="5" key="1">
    <citation type="submission" date="2021-01" db="EMBL/GenBank/DDBJ databases">
        <title>Whole genome shotgun sequence of Catellatospora methionotrophica NBRC 14553.</title>
        <authorList>
            <person name="Komaki H."/>
            <person name="Tamura T."/>
        </authorList>
    </citation>
    <scope>NUCLEOTIDE SEQUENCE</scope>
    <source>
        <strain evidence="5">NBRC 14553</strain>
    </source>
</reference>
<dbReference type="SUPFAM" id="SSF47336">
    <property type="entry name" value="ACP-like"/>
    <property type="match status" value="1"/>
</dbReference>
<keyword evidence="6" id="KW-1185">Reference proteome</keyword>
<dbReference type="Pfam" id="PF00550">
    <property type="entry name" value="PP-binding"/>
    <property type="match status" value="1"/>
</dbReference>
<evidence type="ECO:0000313" key="5">
    <source>
        <dbReference type="EMBL" id="GIG15405.1"/>
    </source>
</evidence>
<dbReference type="PANTHER" id="PTHR45527:SF1">
    <property type="entry name" value="FATTY ACID SYNTHASE"/>
    <property type="match status" value="1"/>
</dbReference>
<dbReference type="GO" id="GO:0043041">
    <property type="term" value="P:amino acid activation for nonribosomal peptide biosynthetic process"/>
    <property type="evidence" value="ECO:0007669"/>
    <property type="project" value="TreeGrafter"/>
</dbReference>
<evidence type="ECO:0000256" key="1">
    <source>
        <dbReference type="ARBA" id="ARBA00001957"/>
    </source>
</evidence>
<keyword evidence="2" id="KW-0596">Phosphopantetheine</keyword>
<dbReference type="NCBIfam" id="TIGR01733">
    <property type="entry name" value="AA-adenyl-dom"/>
    <property type="match status" value="1"/>
</dbReference>
<dbReference type="InterPro" id="IPR000873">
    <property type="entry name" value="AMP-dep_synth/lig_dom"/>
</dbReference>
<dbReference type="AlphaFoldDB" id="A0A8J3LMK7"/>
<dbReference type="InterPro" id="IPR001242">
    <property type="entry name" value="Condensation_dom"/>
</dbReference>
<dbReference type="InterPro" id="IPR036736">
    <property type="entry name" value="ACP-like_sf"/>
</dbReference>
<dbReference type="PROSITE" id="PS50075">
    <property type="entry name" value="CARRIER"/>
    <property type="match status" value="1"/>
</dbReference>
<dbReference type="SUPFAM" id="SSF56801">
    <property type="entry name" value="Acetyl-CoA synthetase-like"/>
    <property type="match status" value="1"/>
</dbReference>
<comment type="caution">
    <text evidence="5">The sequence shown here is derived from an EMBL/GenBank/DDBJ whole genome shotgun (WGS) entry which is preliminary data.</text>
</comment>
<evidence type="ECO:0000256" key="3">
    <source>
        <dbReference type="ARBA" id="ARBA00022553"/>
    </source>
</evidence>
<evidence type="ECO:0000259" key="4">
    <source>
        <dbReference type="PROSITE" id="PS50075"/>
    </source>
</evidence>
<evidence type="ECO:0000313" key="6">
    <source>
        <dbReference type="Proteomes" id="UP000660339"/>
    </source>
</evidence>
<dbReference type="InterPro" id="IPR023213">
    <property type="entry name" value="CAT-like_dom_sf"/>
</dbReference>
<dbReference type="GO" id="GO:0005737">
    <property type="term" value="C:cytoplasm"/>
    <property type="evidence" value="ECO:0007669"/>
    <property type="project" value="TreeGrafter"/>
</dbReference>
<dbReference type="Pfam" id="PF13193">
    <property type="entry name" value="AMP-binding_C"/>
    <property type="match status" value="1"/>
</dbReference>
<dbReference type="Gene3D" id="3.40.50.12780">
    <property type="entry name" value="N-terminal domain of ligase-like"/>
    <property type="match status" value="1"/>
</dbReference>
<dbReference type="GO" id="GO:0044550">
    <property type="term" value="P:secondary metabolite biosynthetic process"/>
    <property type="evidence" value="ECO:0007669"/>
    <property type="project" value="TreeGrafter"/>
</dbReference>
<keyword evidence="3" id="KW-0597">Phosphoprotein</keyword>
<accession>A0A8J3LMK7</accession>
<proteinExistence type="predicted"/>
<dbReference type="InterPro" id="IPR010071">
    <property type="entry name" value="AA_adenyl_dom"/>
</dbReference>
<dbReference type="Proteomes" id="UP000660339">
    <property type="component" value="Unassembled WGS sequence"/>
</dbReference>
<dbReference type="SUPFAM" id="SSF52777">
    <property type="entry name" value="CoA-dependent acyltransferases"/>
    <property type="match status" value="2"/>
</dbReference>
<dbReference type="Gene3D" id="3.30.559.10">
    <property type="entry name" value="Chloramphenicol acetyltransferase-like domain"/>
    <property type="match status" value="1"/>
</dbReference>
<protein>
    <recommendedName>
        <fullName evidence="4">Carrier domain-containing protein</fullName>
    </recommendedName>
</protein>
<dbReference type="InterPro" id="IPR009081">
    <property type="entry name" value="PP-bd_ACP"/>
</dbReference>
<dbReference type="GO" id="GO:0008610">
    <property type="term" value="P:lipid biosynthetic process"/>
    <property type="evidence" value="ECO:0007669"/>
    <property type="project" value="UniProtKB-ARBA"/>
</dbReference>
<dbReference type="Pfam" id="PF00668">
    <property type="entry name" value="Condensation"/>
    <property type="match status" value="1"/>
</dbReference>
<dbReference type="InterPro" id="IPR042099">
    <property type="entry name" value="ANL_N_sf"/>
</dbReference>
<dbReference type="Gene3D" id="3.30.300.30">
    <property type="match status" value="1"/>
</dbReference>
<dbReference type="FunFam" id="3.40.50.12780:FF:000012">
    <property type="entry name" value="Non-ribosomal peptide synthetase"/>
    <property type="match status" value="1"/>
</dbReference>
<comment type="cofactor">
    <cofactor evidence="1">
        <name>pantetheine 4'-phosphate</name>
        <dbReference type="ChEBI" id="CHEBI:47942"/>
    </cofactor>
</comment>
<feature type="domain" description="Carrier" evidence="4">
    <location>
        <begin position="901"/>
        <end position="974"/>
    </location>
</feature>
<dbReference type="Pfam" id="PF00501">
    <property type="entry name" value="AMP-binding"/>
    <property type="match status" value="1"/>
</dbReference>
<dbReference type="InterPro" id="IPR045851">
    <property type="entry name" value="AMP-bd_C_sf"/>
</dbReference>
<dbReference type="InterPro" id="IPR006162">
    <property type="entry name" value="Ppantetheine_attach_site"/>
</dbReference>